<dbReference type="EMBL" id="GL985070">
    <property type="protein sequence ID" value="EGR47099.1"/>
    <property type="molecule type" value="Genomic_DNA"/>
</dbReference>
<feature type="transmembrane region" description="Helical" evidence="1">
    <location>
        <begin position="212"/>
        <end position="231"/>
    </location>
</feature>
<dbReference type="Pfam" id="PF13787">
    <property type="entry name" value="HXXEE"/>
    <property type="match status" value="1"/>
</dbReference>
<dbReference type="OrthoDB" id="5592777at2759"/>
<protein>
    <submittedName>
        <fullName evidence="2">Predicted protein</fullName>
    </submittedName>
</protein>
<evidence type="ECO:0000313" key="3">
    <source>
        <dbReference type="Proteomes" id="UP000008984"/>
    </source>
</evidence>
<keyword evidence="3" id="KW-1185">Reference proteome</keyword>
<keyword evidence="1" id="KW-0472">Membrane</keyword>
<reference evidence="2 3" key="1">
    <citation type="journal article" date="2008" name="Nat. Biotechnol.">
        <title>Genome sequencing and analysis of the biomass-degrading fungus Trichoderma reesei (syn. Hypocrea jecorina).</title>
        <authorList>
            <person name="Martinez D."/>
            <person name="Berka R.M."/>
            <person name="Henrissat B."/>
            <person name="Saloheimo M."/>
            <person name="Arvas M."/>
            <person name="Baker S.E."/>
            <person name="Chapman J."/>
            <person name="Chertkov O."/>
            <person name="Coutinho P.M."/>
            <person name="Cullen D."/>
            <person name="Danchin E.G."/>
            <person name="Grigoriev I.V."/>
            <person name="Harris P."/>
            <person name="Jackson M."/>
            <person name="Kubicek C.P."/>
            <person name="Han C.S."/>
            <person name="Ho I."/>
            <person name="Larrondo L.F."/>
            <person name="de Leon A.L."/>
            <person name="Magnuson J.K."/>
            <person name="Merino S."/>
            <person name="Misra M."/>
            <person name="Nelson B."/>
            <person name="Putnam N."/>
            <person name="Robbertse B."/>
            <person name="Salamov A.A."/>
            <person name="Schmoll M."/>
            <person name="Terry A."/>
            <person name="Thayer N."/>
            <person name="Westerholm-Parvinen A."/>
            <person name="Schoch C.L."/>
            <person name="Yao J."/>
            <person name="Barabote R."/>
            <person name="Nelson M.A."/>
            <person name="Detter C."/>
            <person name="Bruce D."/>
            <person name="Kuske C.R."/>
            <person name="Xie G."/>
            <person name="Richardson P."/>
            <person name="Rokhsar D.S."/>
            <person name="Lucas S.M."/>
            <person name="Rubin E.M."/>
            <person name="Dunn-Coleman N."/>
            <person name="Ward M."/>
            <person name="Brettin T.S."/>
        </authorList>
    </citation>
    <scope>NUCLEOTIDE SEQUENCE [LARGE SCALE GENOMIC DNA]</scope>
    <source>
        <strain evidence="2 3">QM6a</strain>
    </source>
</reference>
<feature type="transmembrane region" description="Helical" evidence="1">
    <location>
        <begin position="157"/>
        <end position="175"/>
    </location>
</feature>
<dbReference type="KEGG" id="tre:TRIREDRAFT_109344"/>
<dbReference type="VEuPathDB" id="FungiDB:TRIREDRAFT_109344"/>
<organism evidence="3">
    <name type="scientific">Hypocrea jecorina (strain QM6a)</name>
    <name type="common">Trichoderma reesei</name>
    <dbReference type="NCBI Taxonomy" id="431241"/>
    <lineage>
        <taxon>Eukaryota</taxon>
        <taxon>Fungi</taxon>
        <taxon>Dikarya</taxon>
        <taxon>Ascomycota</taxon>
        <taxon>Pezizomycotina</taxon>
        <taxon>Sordariomycetes</taxon>
        <taxon>Hypocreomycetidae</taxon>
        <taxon>Hypocreales</taxon>
        <taxon>Hypocreaceae</taxon>
        <taxon>Trichoderma</taxon>
    </lineage>
</organism>
<feature type="transmembrane region" description="Helical" evidence="1">
    <location>
        <begin position="55"/>
        <end position="82"/>
    </location>
</feature>
<keyword evidence="1" id="KW-0812">Transmembrane</keyword>
<dbReference type="HOGENOM" id="CLU_087035_0_0_1"/>
<evidence type="ECO:0000313" key="2">
    <source>
        <dbReference type="EMBL" id="EGR47099.1"/>
    </source>
</evidence>
<name>G0RPF4_HYPJQ</name>
<dbReference type="GeneID" id="18481876"/>
<feature type="transmembrane region" description="Helical" evidence="1">
    <location>
        <begin position="187"/>
        <end position="206"/>
    </location>
</feature>
<dbReference type="RefSeq" id="XP_006967109.1">
    <property type="nucleotide sequence ID" value="XM_006967047.1"/>
</dbReference>
<dbReference type="Proteomes" id="UP000008984">
    <property type="component" value="Unassembled WGS sequence"/>
</dbReference>
<gene>
    <name evidence="2" type="ORF">TRIREDRAFT_109344</name>
</gene>
<dbReference type="eggNOG" id="ENOG502SVXY">
    <property type="taxonomic scope" value="Eukaryota"/>
</dbReference>
<sequence length="279" mass="30824">MYSVNEFVFSSQLGRKWMRCNFLVNLNDCDGLSLDGLQPFTRARKTKVTNNLKNTLLVSITVMGFLSDWPFIGLLAGIPLIYELLKPTSSSLGADTRVQPRWSSLLNDKGWWMRAALPIYLLHQFEEHGYDFLGRRYAFRAYFCKNLGFEDIEACPLTPLVILFVNGSLVWITGLAARVNIQNARSFYGFTLINGLTHVLPAIFAGPRYNPGLVTTLILFFPGAFFALRALGGAKRGIAAGVVCHIVLMGSMKLAAKGLIPEGALCGVQVLDTLLLLAL</sequence>
<evidence type="ECO:0000256" key="1">
    <source>
        <dbReference type="SAM" id="Phobius"/>
    </source>
</evidence>
<accession>G0RPF4</accession>
<dbReference type="AlphaFoldDB" id="G0RPF4"/>
<dbReference type="InterPro" id="IPR025671">
    <property type="entry name" value="HXXEE"/>
</dbReference>
<proteinExistence type="predicted"/>
<keyword evidence="1" id="KW-1133">Transmembrane helix</keyword>